<dbReference type="Proteomes" id="UP001497482">
    <property type="component" value="Chromosome 14"/>
</dbReference>
<evidence type="ECO:0000313" key="1">
    <source>
        <dbReference type="EMBL" id="CAL1580469.1"/>
    </source>
</evidence>
<accession>A0AAV2JSE8</accession>
<reference evidence="1 3" key="1">
    <citation type="submission" date="2024-04" db="EMBL/GenBank/DDBJ databases">
        <authorList>
            <person name="Waldvogel A.-M."/>
            <person name="Schoenle A."/>
        </authorList>
    </citation>
    <scope>NUCLEOTIDE SEQUENCE [LARGE SCALE GENOMIC DNA]</scope>
</reference>
<keyword evidence="3" id="KW-1185">Reference proteome</keyword>
<protein>
    <submittedName>
        <fullName evidence="1">Uncharacterized protein</fullName>
    </submittedName>
</protein>
<gene>
    <name evidence="1" type="ORF">KC01_LOCUS11306</name>
    <name evidence="2" type="ORF">KC01_LOCUS14039</name>
</gene>
<dbReference type="EMBL" id="OZ035836">
    <property type="protein sequence ID" value="CAL1580469.1"/>
    <property type="molecule type" value="Genomic_DNA"/>
</dbReference>
<sequence>MSVTLSTCVPSEEKHGLTLSTSAPPLDTMMSTGFTGISGVGPPKAPQKGICTLWPFCGPRSRLVLGLIFTSW</sequence>
<evidence type="ECO:0000313" key="3">
    <source>
        <dbReference type="Proteomes" id="UP001497482"/>
    </source>
</evidence>
<organism evidence="1 3">
    <name type="scientific">Knipowitschia caucasica</name>
    <name type="common">Caucasian dwarf goby</name>
    <name type="synonym">Pomatoschistus caucasicus</name>
    <dbReference type="NCBI Taxonomy" id="637954"/>
    <lineage>
        <taxon>Eukaryota</taxon>
        <taxon>Metazoa</taxon>
        <taxon>Chordata</taxon>
        <taxon>Craniata</taxon>
        <taxon>Vertebrata</taxon>
        <taxon>Euteleostomi</taxon>
        <taxon>Actinopterygii</taxon>
        <taxon>Neopterygii</taxon>
        <taxon>Teleostei</taxon>
        <taxon>Neoteleostei</taxon>
        <taxon>Acanthomorphata</taxon>
        <taxon>Gobiaria</taxon>
        <taxon>Gobiiformes</taxon>
        <taxon>Gobioidei</taxon>
        <taxon>Gobiidae</taxon>
        <taxon>Gobiinae</taxon>
        <taxon>Knipowitschia</taxon>
    </lineage>
</organism>
<dbReference type="Proteomes" id="UP001497482">
    <property type="component" value="Chromosome 16"/>
</dbReference>
<dbReference type="AlphaFoldDB" id="A0AAV2JSE8"/>
<dbReference type="EMBL" id="OZ035838">
    <property type="protein sequence ID" value="CAL1583583.1"/>
    <property type="molecule type" value="Genomic_DNA"/>
</dbReference>
<proteinExistence type="predicted"/>
<name>A0AAV2JSE8_KNICA</name>
<evidence type="ECO:0000313" key="2">
    <source>
        <dbReference type="EMBL" id="CAL1583583.1"/>
    </source>
</evidence>